<dbReference type="PANTHER" id="PTHR35043">
    <property type="entry name" value="TRANSCRIPTION FACTOR DOMAIN-CONTAINING PROTEIN"/>
    <property type="match status" value="1"/>
</dbReference>
<protein>
    <submittedName>
        <fullName evidence="4">Uncharacterized protein</fullName>
    </submittedName>
</protein>
<feature type="transmembrane region" description="Helical" evidence="2">
    <location>
        <begin position="466"/>
        <end position="488"/>
    </location>
</feature>
<feature type="transmembrane region" description="Helical" evidence="2">
    <location>
        <begin position="280"/>
        <end position="298"/>
    </location>
</feature>
<sequence>MPVLLVATLLSTTVQALTTFDTNCTIPSDQVNYVSSPNTRGTLTILWACLFTILSCTWTVQHPDVPWQREHYDPGPKGARKYTIQKYTTQAVWFVVTVLAPEVLLGKYWLDYKEAKEKLSALQRYAQEDGVEWTISHSLFANMGGFAMRINLTQRRPALFVLPKHENRAENGTDSGNDQPNESLDSEREASRSQVNHTTDEESGLGNLQRQKYTYLLSASSILELRSRGTISRMPDISKEELHDRSKADGLMRLITVVQIMWMCIQVITRAVRGLTVSQLEISVTAFASCAVAMYWLTWDKPKGVMVPVTILQLGNEARAIIGVIDQVLPPPIFADRGQSWWIWMRGYIGTSLARIIGDHVHIGFGVTLGGLLFGGVHLIAWNFAFPSETERLLWRITALYCACFPIGYLLLCSSVYTAWKIWCQLANGTLGSISAVARLTGFRYGGIRNFFYKLFLIEIIPKNKIFFFLVLVPGITLYILARIYLLVEMLRTLAYLPPDAYMGTWTVNIPYFG</sequence>
<evidence type="ECO:0000256" key="2">
    <source>
        <dbReference type="SAM" id="Phobius"/>
    </source>
</evidence>
<evidence type="ECO:0000256" key="3">
    <source>
        <dbReference type="SAM" id="SignalP"/>
    </source>
</evidence>
<dbReference type="PANTHER" id="PTHR35043:SF7">
    <property type="entry name" value="TRANSCRIPTION FACTOR DOMAIN-CONTAINING PROTEIN"/>
    <property type="match status" value="1"/>
</dbReference>
<feature type="region of interest" description="Disordered" evidence="1">
    <location>
        <begin position="166"/>
        <end position="204"/>
    </location>
</feature>
<feature type="transmembrane region" description="Helical" evidence="2">
    <location>
        <begin position="398"/>
        <end position="420"/>
    </location>
</feature>
<evidence type="ECO:0000256" key="1">
    <source>
        <dbReference type="SAM" id="MobiDB-lite"/>
    </source>
</evidence>
<keyword evidence="2" id="KW-0812">Transmembrane</keyword>
<feature type="compositionally biased region" description="Polar residues" evidence="1">
    <location>
        <begin position="172"/>
        <end position="183"/>
    </location>
</feature>
<comment type="caution">
    <text evidence="4">The sequence shown here is derived from an EMBL/GenBank/DDBJ whole genome shotgun (WGS) entry which is preliminary data.</text>
</comment>
<reference evidence="4" key="1">
    <citation type="submission" date="2022-07" db="EMBL/GenBank/DDBJ databases">
        <title>Taxonomy of Aspergillus series Nigri: significant species reduction supported by multi-species coalescent approaches.</title>
        <authorList>
            <person name="Bian C."/>
            <person name="Kusuya Y."/>
            <person name="Sklenar F."/>
            <person name="D'hooge E."/>
            <person name="Yaguchi T."/>
            <person name="Takahashi H."/>
            <person name="Hubka V."/>
        </authorList>
    </citation>
    <scope>NUCLEOTIDE SEQUENCE</scope>
    <source>
        <strain evidence="4">IFM 56815</strain>
    </source>
</reference>
<keyword evidence="3" id="KW-0732">Signal</keyword>
<dbReference type="AlphaFoldDB" id="A0A9W6AGW8"/>
<proteinExistence type="predicted"/>
<organism evidence="4 5">
    <name type="scientific">Aspergillus tubingensis</name>
    <dbReference type="NCBI Taxonomy" id="5068"/>
    <lineage>
        <taxon>Eukaryota</taxon>
        <taxon>Fungi</taxon>
        <taxon>Dikarya</taxon>
        <taxon>Ascomycota</taxon>
        <taxon>Pezizomycotina</taxon>
        <taxon>Eurotiomycetes</taxon>
        <taxon>Eurotiomycetidae</taxon>
        <taxon>Eurotiales</taxon>
        <taxon>Aspergillaceae</taxon>
        <taxon>Aspergillus</taxon>
        <taxon>Aspergillus subgen. Circumdati</taxon>
    </lineage>
</organism>
<feature type="chain" id="PRO_5040862337" evidence="3">
    <location>
        <begin position="17"/>
        <end position="514"/>
    </location>
</feature>
<feature type="signal peptide" evidence="3">
    <location>
        <begin position="1"/>
        <end position="16"/>
    </location>
</feature>
<feature type="transmembrane region" description="Helical" evidence="2">
    <location>
        <begin position="363"/>
        <end position="386"/>
    </location>
</feature>
<keyword evidence="2" id="KW-1133">Transmembrane helix</keyword>
<accession>A0A9W6AGW8</accession>
<dbReference type="Proteomes" id="UP001144157">
    <property type="component" value="Unassembled WGS sequence"/>
</dbReference>
<gene>
    <name evidence="4" type="ORF">AtubIFM56815_006359</name>
</gene>
<evidence type="ECO:0000313" key="5">
    <source>
        <dbReference type="Proteomes" id="UP001144157"/>
    </source>
</evidence>
<evidence type="ECO:0000313" key="4">
    <source>
        <dbReference type="EMBL" id="GLA82180.1"/>
    </source>
</evidence>
<name>A0A9W6AGW8_ASPTU</name>
<keyword evidence="2" id="KW-0472">Membrane</keyword>
<dbReference type="EMBL" id="BRPE01000003">
    <property type="protein sequence ID" value="GLA82180.1"/>
    <property type="molecule type" value="Genomic_DNA"/>
</dbReference>